<dbReference type="AlphaFoldDB" id="F7NJG0"/>
<proteinExistence type="predicted"/>
<accession>F7NJG0</accession>
<dbReference type="Pfam" id="PF14317">
    <property type="entry name" value="YcxB"/>
    <property type="match status" value="1"/>
</dbReference>
<feature type="non-terminal residue" evidence="3">
    <location>
        <position position="1"/>
    </location>
</feature>
<feature type="domain" description="YcxB-like C-terminal" evidence="2">
    <location>
        <begin position="2"/>
        <end position="33"/>
    </location>
</feature>
<keyword evidence="1" id="KW-0472">Membrane</keyword>
<reference evidence="3 4" key="1">
    <citation type="journal article" date="2011" name="EMBO J.">
        <title>Structural diversity of bacterial flagellar motors.</title>
        <authorList>
            <person name="Chen S."/>
            <person name="Beeby M."/>
            <person name="Murphy G.E."/>
            <person name="Leadbetter J.R."/>
            <person name="Hendrixson D.R."/>
            <person name="Briegel A."/>
            <person name="Li Z."/>
            <person name="Shi J."/>
            <person name="Tocheva E.I."/>
            <person name="Muller A."/>
            <person name="Dobro M.J."/>
            <person name="Jensen G.J."/>
        </authorList>
    </citation>
    <scope>NUCLEOTIDE SEQUENCE [LARGE SCALE GENOMIC DNA]</scope>
    <source>
        <strain evidence="3 4">DSM 6540</strain>
    </source>
</reference>
<gene>
    <name evidence="3" type="ORF">ALO_11079</name>
</gene>
<keyword evidence="4" id="KW-1185">Reference proteome</keyword>
<keyword evidence="1" id="KW-0812">Transmembrane</keyword>
<evidence type="ECO:0000256" key="1">
    <source>
        <dbReference type="SAM" id="Phobius"/>
    </source>
</evidence>
<dbReference type="RefSeq" id="WP_004095542.1">
    <property type="nucleotide sequence ID" value="NZ_AFGF01000087.1"/>
</dbReference>
<name>F7NJG0_9FIRM</name>
<evidence type="ECO:0000259" key="2">
    <source>
        <dbReference type="Pfam" id="PF14317"/>
    </source>
</evidence>
<evidence type="ECO:0000313" key="3">
    <source>
        <dbReference type="EMBL" id="EGO63790.1"/>
    </source>
</evidence>
<protein>
    <recommendedName>
        <fullName evidence="2">YcxB-like C-terminal domain-containing protein</fullName>
    </recommendedName>
</protein>
<dbReference type="EMBL" id="AFGF01000087">
    <property type="protein sequence ID" value="EGO63790.1"/>
    <property type="molecule type" value="Genomic_DNA"/>
</dbReference>
<feature type="transmembrane region" description="Helical" evidence="1">
    <location>
        <begin position="48"/>
        <end position="73"/>
    </location>
</feature>
<comment type="caution">
    <text evidence="3">The sequence shown here is derived from an EMBL/GenBank/DDBJ whole genome shotgun (WGS) entry which is preliminary data.</text>
</comment>
<dbReference type="Proteomes" id="UP000003240">
    <property type="component" value="Unassembled WGS sequence"/>
</dbReference>
<keyword evidence="1" id="KW-1133">Transmembrane helix</keyword>
<evidence type="ECO:0000313" key="4">
    <source>
        <dbReference type="Proteomes" id="UP000003240"/>
    </source>
</evidence>
<organism evidence="3 4">
    <name type="scientific">Acetonema longum DSM 6540</name>
    <dbReference type="NCBI Taxonomy" id="1009370"/>
    <lineage>
        <taxon>Bacteria</taxon>
        <taxon>Bacillati</taxon>
        <taxon>Bacillota</taxon>
        <taxon>Negativicutes</taxon>
        <taxon>Acetonemataceae</taxon>
        <taxon>Acetonema</taxon>
    </lineage>
</organism>
<dbReference type="InterPro" id="IPR025588">
    <property type="entry name" value="YcxB-like_C"/>
</dbReference>
<sequence length="77" mass="8593">NKDAFFLLTSKASAFIIPKRFLNAEEISALEALVKDKMGEKVFKGPNYIKLTILFALGFIASILCVAVVLYIIDRKI</sequence>